<dbReference type="Proteomes" id="UP000007796">
    <property type="component" value="Unassembled WGS sequence"/>
</dbReference>
<gene>
    <name evidence="1" type="ORF">CMQ_1181</name>
</gene>
<accession>F0XDL2</accession>
<keyword evidence="2" id="KW-1185">Reference proteome</keyword>
<dbReference type="RefSeq" id="XP_014173735.1">
    <property type="nucleotide sequence ID" value="XM_014318260.1"/>
</dbReference>
<dbReference type="AlphaFoldDB" id="F0XDL2"/>
<dbReference type="InParanoid" id="F0XDL2"/>
<name>F0XDL2_GROCL</name>
<dbReference type="HOGENOM" id="CLU_1107242_0_0_1"/>
<sequence>MNLPVYISDDCGNIEANQSSKPPSLAITVRLILHDGNCRRKTTPHVAHAFVQVDNRISTAAQTKGARNSATSLLRNAASSGALPPVGYSLSPAEAGLQCLASASSAFGRVCTGDLLEGTYSRDGALTTLVDEARNQTRLSTASLALQRLTAAGQLLLPTYSLNPVLDKLATFVATAATAAPDIAQLLVAAHALDSSCSTFITLADIRDTNVAAVQSTPAFGSRTVATSSVIMTPHPTIMPPRPPPHVRVTP</sequence>
<proteinExistence type="predicted"/>
<dbReference type="GeneID" id="25974031"/>
<evidence type="ECO:0000313" key="2">
    <source>
        <dbReference type="Proteomes" id="UP000007796"/>
    </source>
</evidence>
<evidence type="ECO:0000313" key="1">
    <source>
        <dbReference type="EMBL" id="EFX04253.1"/>
    </source>
</evidence>
<protein>
    <submittedName>
        <fullName evidence="1">Uncharacterized protein</fullName>
    </submittedName>
</protein>
<reference evidence="1 2" key="1">
    <citation type="journal article" date="2011" name="Proc. Natl. Acad. Sci. U.S.A.">
        <title>Genome and transcriptome analyses of the mountain pine beetle-fungal symbiont Grosmannia clavigera, a lodgepole pine pathogen.</title>
        <authorList>
            <person name="DiGuistini S."/>
            <person name="Wang Y."/>
            <person name="Liao N.Y."/>
            <person name="Taylor G."/>
            <person name="Tanguay P."/>
            <person name="Feau N."/>
            <person name="Henrissat B."/>
            <person name="Chan S.K."/>
            <person name="Hesse-Orce U."/>
            <person name="Alamouti S.M."/>
            <person name="Tsui C.K.M."/>
            <person name="Docking R.T."/>
            <person name="Levasseur A."/>
            <person name="Haridas S."/>
            <person name="Robertson G."/>
            <person name="Birol I."/>
            <person name="Holt R.A."/>
            <person name="Marra M.A."/>
            <person name="Hamelin R.C."/>
            <person name="Hirst M."/>
            <person name="Jones S.J.M."/>
            <person name="Bohlmann J."/>
            <person name="Breuil C."/>
        </authorList>
    </citation>
    <scope>NUCLEOTIDE SEQUENCE [LARGE SCALE GENOMIC DNA]</scope>
    <source>
        <strain evidence="2">kw1407 / UAMH 11150</strain>
    </source>
</reference>
<dbReference type="EMBL" id="GL629765">
    <property type="protein sequence ID" value="EFX04253.1"/>
    <property type="molecule type" value="Genomic_DNA"/>
</dbReference>
<organism evidence="2">
    <name type="scientific">Grosmannia clavigera (strain kw1407 / UAMH 11150)</name>
    <name type="common">Blue stain fungus</name>
    <name type="synonym">Graphiocladiella clavigera</name>
    <dbReference type="NCBI Taxonomy" id="655863"/>
    <lineage>
        <taxon>Eukaryota</taxon>
        <taxon>Fungi</taxon>
        <taxon>Dikarya</taxon>
        <taxon>Ascomycota</taxon>
        <taxon>Pezizomycotina</taxon>
        <taxon>Sordariomycetes</taxon>
        <taxon>Sordariomycetidae</taxon>
        <taxon>Ophiostomatales</taxon>
        <taxon>Ophiostomataceae</taxon>
        <taxon>Leptographium</taxon>
    </lineage>
</organism>